<accession>A0A9E2KG99</accession>
<dbReference type="EMBL" id="JAHLFO010000063">
    <property type="protein sequence ID" value="MBU3813853.1"/>
    <property type="molecule type" value="Genomic_DNA"/>
</dbReference>
<organism evidence="1 2">
    <name type="scientific">Candidatus Bacteroides intestinipullorum</name>
    <dbReference type="NCBI Taxonomy" id="2838471"/>
    <lineage>
        <taxon>Bacteria</taxon>
        <taxon>Pseudomonadati</taxon>
        <taxon>Bacteroidota</taxon>
        <taxon>Bacteroidia</taxon>
        <taxon>Bacteroidales</taxon>
        <taxon>Bacteroidaceae</taxon>
        <taxon>Bacteroides</taxon>
    </lineage>
</organism>
<protein>
    <submittedName>
        <fullName evidence="1">Uncharacterized protein</fullName>
    </submittedName>
</protein>
<evidence type="ECO:0000313" key="1">
    <source>
        <dbReference type="EMBL" id="MBU3813853.1"/>
    </source>
</evidence>
<sequence length="144" mass="16230">MDRLDELIKKYFDGQTTCAEERLIRQAFAKGPVPAHLEMYRPLFIGLDKLSESHAHAEDMKPSHRRIGLRSPRLRYWAGGIAAGLTLCLVLTKLLPGDTAESYVIIDGKRYTDPALVQAKAREALENVSYTDEELNSLLFTLEP</sequence>
<reference evidence="1" key="1">
    <citation type="journal article" date="2021" name="PeerJ">
        <title>Extensive microbial diversity within the chicken gut microbiome revealed by metagenomics and culture.</title>
        <authorList>
            <person name="Gilroy R."/>
            <person name="Ravi A."/>
            <person name="Getino M."/>
            <person name="Pursley I."/>
            <person name="Horton D.L."/>
            <person name="Alikhan N.F."/>
            <person name="Baker D."/>
            <person name="Gharbi K."/>
            <person name="Hall N."/>
            <person name="Watson M."/>
            <person name="Adriaenssens E.M."/>
            <person name="Foster-Nyarko E."/>
            <person name="Jarju S."/>
            <person name="Secka A."/>
            <person name="Antonio M."/>
            <person name="Oren A."/>
            <person name="Chaudhuri R.R."/>
            <person name="La Ragione R."/>
            <person name="Hildebrand F."/>
            <person name="Pallen M.J."/>
        </authorList>
    </citation>
    <scope>NUCLEOTIDE SEQUENCE</scope>
    <source>
        <strain evidence="1">B3-3758</strain>
    </source>
</reference>
<evidence type="ECO:0000313" key="2">
    <source>
        <dbReference type="Proteomes" id="UP000824236"/>
    </source>
</evidence>
<reference evidence="1" key="2">
    <citation type="submission" date="2021-04" db="EMBL/GenBank/DDBJ databases">
        <authorList>
            <person name="Gilroy R."/>
        </authorList>
    </citation>
    <scope>NUCLEOTIDE SEQUENCE</scope>
    <source>
        <strain evidence="1">B3-3758</strain>
    </source>
</reference>
<dbReference type="Proteomes" id="UP000824236">
    <property type="component" value="Unassembled WGS sequence"/>
</dbReference>
<proteinExistence type="predicted"/>
<comment type="caution">
    <text evidence="1">The sequence shown here is derived from an EMBL/GenBank/DDBJ whole genome shotgun (WGS) entry which is preliminary data.</text>
</comment>
<dbReference type="AlphaFoldDB" id="A0A9E2KG99"/>
<name>A0A9E2KG99_9BACE</name>
<gene>
    <name evidence="1" type="ORF">H9791_05005</name>
</gene>